<dbReference type="Pfam" id="PF10022">
    <property type="entry name" value="DUF2264"/>
    <property type="match status" value="1"/>
</dbReference>
<dbReference type="InterPro" id="IPR049349">
    <property type="entry name" value="DUF2264_N"/>
</dbReference>
<dbReference type="InterPro" id="IPR049237">
    <property type="entry name" value="DUF2264_C"/>
</dbReference>
<dbReference type="STRING" id="454130.A0A0U5GFE9"/>
<organism evidence="3 4">
    <name type="scientific">Aspergillus calidoustus</name>
    <dbReference type="NCBI Taxonomy" id="454130"/>
    <lineage>
        <taxon>Eukaryota</taxon>
        <taxon>Fungi</taxon>
        <taxon>Dikarya</taxon>
        <taxon>Ascomycota</taxon>
        <taxon>Pezizomycotina</taxon>
        <taxon>Eurotiomycetes</taxon>
        <taxon>Eurotiomycetidae</taxon>
        <taxon>Eurotiales</taxon>
        <taxon>Aspergillaceae</taxon>
        <taxon>Aspergillus</taxon>
        <taxon>Aspergillus subgen. Nidulantes</taxon>
    </lineage>
</organism>
<protein>
    <submittedName>
        <fullName evidence="3">Uncharacterized protein</fullName>
    </submittedName>
</protein>
<evidence type="ECO:0000313" key="4">
    <source>
        <dbReference type="Proteomes" id="UP000054771"/>
    </source>
</evidence>
<dbReference type="PIRSF" id="PIRSF014753">
    <property type="entry name" value="UCP014753"/>
    <property type="match status" value="1"/>
</dbReference>
<dbReference type="OrthoDB" id="5150166at2759"/>
<gene>
    <name evidence="3" type="ORF">ASPCAL14228</name>
</gene>
<dbReference type="Pfam" id="PF20938">
    <property type="entry name" value="DUF2264_C"/>
    <property type="match status" value="1"/>
</dbReference>
<keyword evidence="4" id="KW-1185">Reference proteome</keyword>
<feature type="domain" description="DUF2264" evidence="1">
    <location>
        <begin position="14"/>
        <end position="401"/>
    </location>
</feature>
<dbReference type="InterPro" id="IPR016624">
    <property type="entry name" value="UCP014753"/>
</dbReference>
<evidence type="ECO:0000259" key="1">
    <source>
        <dbReference type="Pfam" id="PF10022"/>
    </source>
</evidence>
<dbReference type="EMBL" id="CDMC01000023">
    <property type="protein sequence ID" value="CEL11122.1"/>
    <property type="molecule type" value="Genomic_DNA"/>
</dbReference>
<accession>A0A0U5GFE9</accession>
<feature type="domain" description="DUF2264" evidence="2">
    <location>
        <begin position="407"/>
        <end position="692"/>
    </location>
</feature>
<dbReference type="PANTHER" id="PTHR35339">
    <property type="entry name" value="LINALOOL DEHYDRATASE_ISOMERASE DOMAIN-CONTAINING PROTEIN"/>
    <property type="match status" value="1"/>
</dbReference>
<name>A0A0U5GFE9_ASPCI</name>
<dbReference type="PANTHER" id="PTHR35339:SF2">
    <property type="entry name" value="DUF2264 DOMAIN-CONTAINING PROTEIN-RELATED"/>
    <property type="match status" value="1"/>
</dbReference>
<proteinExistence type="predicted"/>
<evidence type="ECO:0000259" key="2">
    <source>
        <dbReference type="Pfam" id="PF20938"/>
    </source>
</evidence>
<dbReference type="OMA" id="WAVKWKC"/>
<dbReference type="AlphaFoldDB" id="A0A0U5GFE9"/>
<evidence type="ECO:0000313" key="3">
    <source>
        <dbReference type="EMBL" id="CEL11122.1"/>
    </source>
</evidence>
<dbReference type="Proteomes" id="UP000054771">
    <property type="component" value="Unassembled WGS sequence"/>
</dbReference>
<sequence length="717" mass="79612">MPPLKNFSNNPLQTRDDLILAASAVVQPLHRHFSPHKAFIRLPSSTGAHFDERAAQVEGFARPLWVVSALLHSAQSDTAHAAATRSLAQPWIDGITTGTDPAHKEYWGTIANGDQRMVEAEVIACALLFAPDDFFHSQDPRVQANIVAWLRGMNGKDMPVNNWRWFRVFTNLALVLVAGIPYDEVKPEMDGDFAVLDSFYLEAGWSGDGLWLTPEAEEEEERECLRTRRRDRIGCGRQVDYYSGSFAIQFSQLLYVKFAAGLDPERAERYRVQAREFGDAFWRYFDKEGRAIPFGRSLTYRFACGAYFAALAVAGVEDMPGPLASVGAIKGFLLRHLRWWMANSDDIFYPDGTMNIGYVYPNMYMAEDYNSPQSVYWSLKSMIVLMLGTTDPFWMSEEAPYPEFQPSVALIKPPTQILCNHPSGNHHFMLSAGQFVAWPMKANQAKYSKFAYSSAFGFSVPTGPLIQQIAPDSMLALSRDGAETWAVKWKCSSVRYLTATVRSASSTGESETVPVASAEWRPWADGQVVVQTTLIPPTDRWPDWHVRIHRIRLTKPGTLQSLHLVEGGFAISRVPQRDQRLLPVLSDVKEVSGEQIGTAEGAYADNASSLVLSPAGASGVVGTTRVSTGQNVTTEHEALKPDSNTNLIAQRTLIPATKHEVFDLEQGSEIELVTRVFAVSTPLSKEIRVERWLDVPSVVVRGQESAVGGGDTIILDE</sequence>
<reference evidence="4" key="1">
    <citation type="journal article" date="2016" name="Genome Announc.">
        <title>Draft genome sequences of fungus Aspergillus calidoustus.</title>
        <authorList>
            <person name="Horn F."/>
            <person name="Linde J."/>
            <person name="Mattern D.J."/>
            <person name="Walther G."/>
            <person name="Guthke R."/>
            <person name="Scherlach K."/>
            <person name="Martin K."/>
            <person name="Brakhage A.A."/>
            <person name="Petzke L."/>
            <person name="Valiante V."/>
        </authorList>
    </citation>
    <scope>NUCLEOTIDE SEQUENCE [LARGE SCALE GENOMIC DNA]</scope>
    <source>
        <strain evidence="4">SF006504</strain>
    </source>
</reference>